<evidence type="ECO:0000313" key="2">
    <source>
        <dbReference type="Proteomes" id="UP000827872"/>
    </source>
</evidence>
<name>A0ACB8FEG5_9SAUR</name>
<sequence length="108" mass="11983">MGTCYNVLCSLFSNGIKSNGALYNKKTYCAKLIGYFLELDPWDSGKWGKGLRAVPCYFPCSTYLSGSALWNLQNILVSSSLLKVPYFVWSSDGKNAVFVFPCASYSFV</sequence>
<proteinExistence type="predicted"/>
<comment type="caution">
    <text evidence="1">The sequence shown here is derived from an EMBL/GenBank/DDBJ whole genome shotgun (WGS) entry which is preliminary data.</text>
</comment>
<protein>
    <submittedName>
        <fullName evidence="1">Uncharacterized protein</fullName>
    </submittedName>
</protein>
<accession>A0ACB8FEG5</accession>
<gene>
    <name evidence="1" type="ORF">K3G42_024994</name>
</gene>
<dbReference type="EMBL" id="CM037622">
    <property type="protein sequence ID" value="KAH8003865.1"/>
    <property type="molecule type" value="Genomic_DNA"/>
</dbReference>
<dbReference type="Proteomes" id="UP000827872">
    <property type="component" value="Linkage Group LG09"/>
</dbReference>
<evidence type="ECO:0000313" key="1">
    <source>
        <dbReference type="EMBL" id="KAH8003865.1"/>
    </source>
</evidence>
<organism evidence="1 2">
    <name type="scientific">Sphaerodactylus townsendi</name>
    <dbReference type="NCBI Taxonomy" id="933632"/>
    <lineage>
        <taxon>Eukaryota</taxon>
        <taxon>Metazoa</taxon>
        <taxon>Chordata</taxon>
        <taxon>Craniata</taxon>
        <taxon>Vertebrata</taxon>
        <taxon>Euteleostomi</taxon>
        <taxon>Lepidosauria</taxon>
        <taxon>Squamata</taxon>
        <taxon>Bifurcata</taxon>
        <taxon>Gekkota</taxon>
        <taxon>Sphaerodactylidae</taxon>
        <taxon>Sphaerodactylus</taxon>
    </lineage>
</organism>
<keyword evidence="2" id="KW-1185">Reference proteome</keyword>
<reference evidence="1" key="1">
    <citation type="submission" date="2021-08" db="EMBL/GenBank/DDBJ databases">
        <title>The first chromosome-level gecko genome reveals the dynamic sex chromosomes of Neotropical dwarf geckos (Sphaerodactylidae: Sphaerodactylus).</title>
        <authorList>
            <person name="Pinto B.J."/>
            <person name="Keating S.E."/>
            <person name="Gamble T."/>
        </authorList>
    </citation>
    <scope>NUCLEOTIDE SEQUENCE</scope>
    <source>
        <strain evidence="1">TG3544</strain>
    </source>
</reference>